<keyword evidence="1" id="KW-0812">Transmembrane</keyword>
<dbReference type="Proteomes" id="UP000597762">
    <property type="component" value="Unassembled WGS sequence"/>
</dbReference>
<dbReference type="AlphaFoldDB" id="A0A812ALD1"/>
<evidence type="ECO:0000313" key="2">
    <source>
        <dbReference type="EMBL" id="CAE1138702.1"/>
    </source>
</evidence>
<keyword evidence="1" id="KW-1133">Transmembrane helix</keyword>
<proteinExistence type="predicted"/>
<keyword evidence="3" id="KW-1185">Reference proteome</keyword>
<feature type="transmembrane region" description="Helical" evidence="1">
    <location>
        <begin position="105"/>
        <end position="123"/>
    </location>
</feature>
<feature type="transmembrane region" description="Helical" evidence="1">
    <location>
        <begin position="17"/>
        <end position="37"/>
    </location>
</feature>
<protein>
    <submittedName>
        <fullName evidence="2">Uncharacterized protein</fullName>
    </submittedName>
</protein>
<reference evidence="2" key="1">
    <citation type="submission" date="2021-01" db="EMBL/GenBank/DDBJ databases">
        <authorList>
            <person name="Li R."/>
            <person name="Bekaert M."/>
        </authorList>
    </citation>
    <scope>NUCLEOTIDE SEQUENCE</scope>
    <source>
        <strain evidence="2">Farmed</strain>
    </source>
</reference>
<evidence type="ECO:0000313" key="3">
    <source>
        <dbReference type="Proteomes" id="UP000597762"/>
    </source>
</evidence>
<feature type="transmembrane region" description="Helical" evidence="1">
    <location>
        <begin position="155"/>
        <end position="176"/>
    </location>
</feature>
<keyword evidence="1" id="KW-0472">Membrane</keyword>
<dbReference type="EMBL" id="CAHIKZ030000003">
    <property type="protein sequence ID" value="CAE1138702.1"/>
    <property type="molecule type" value="Genomic_DNA"/>
</dbReference>
<accession>A0A812ALD1</accession>
<evidence type="ECO:0000256" key="1">
    <source>
        <dbReference type="SAM" id="Phobius"/>
    </source>
</evidence>
<organism evidence="2 3">
    <name type="scientific">Acanthosepion pharaonis</name>
    <name type="common">Pharaoh cuttlefish</name>
    <name type="synonym">Sepia pharaonis</name>
    <dbReference type="NCBI Taxonomy" id="158019"/>
    <lineage>
        <taxon>Eukaryota</taxon>
        <taxon>Metazoa</taxon>
        <taxon>Spiralia</taxon>
        <taxon>Lophotrochozoa</taxon>
        <taxon>Mollusca</taxon>
        <taxon>Cephalopoda</taxon>
        <taxon>Coleoidea</taxon>
        <taxon>Decapodiformes</taxon>
        <taxon>Sepiida</taxon>
        <taxon>Sepiina</taxon>
        <taxon>Sepiidae</taxon>
        <taxon>Acanthosepion</taxon>
    </lineage>
</organism>
<sequence>MIVSSTPLVSPGVDYGFTYFFFSSVFFLFSFIHSFFLRSNYHSSFLVSLYNSFSFHSFFFTSFFPFRRYSPPFIFLLPFFSYLYFKFGFSFFIQPHFPFLRSLSAYIILSTSGFIFFIIFSLSLTSFSLHLFLLFFLRLFFLLPSFLIPSDTSFALLFLSIYYSFQFLFIFLLPFFPYLL</sequence>
<gene>
    <name evidence="2" type="ORF">SPHA_279</name>
</gene>
<feature type="transmembrane region" description="Helical" evidence="1">
    <location>
        <begin position="49"/>
        <end position="67"/>
    </location>
</feature>
<feature type="transmembrane region" description="Helical" evidence="1">
    <location>
        <begin position="73"/>
        <end position="93"/>
    </location>
</feature>
<name>A0A812ALD1_ACAPH</name>
<comment type="caution">
    <text evidence="2">The sequence shown here is derived from an EMBL/GenBank/DDBJ whole genome shotgun (WGS) entry which is preliminary data.</text>
</comment>
<feature type="transmembrane region" description="Helical" evidence="1">
    <location>
        <begin position="129"/>
        <end position="148"/>
    </location>
</feature>